<dbReference type="OrthoDB" id="265776at2759"/>
<keyword evidence="1" id="KW-0479">Metal-binding</keyword>
<dbReference type="Pfam" id="PF22586">
    <property type="entry name" value="ANCHR-like_BBOX"/>
    <property type="match status" value="1"/>
</dbReference>
<dbReference type="Proteomes" id="UP000596742">
    <property type="component" value="Unassembled WGS sequence"/>
</dbReference>
<name>A0A8B6FBY1_MYTGA</name>
<evidence type="ECO:0000259" key="2">
    <source>
        <dbReference type="PROSITE" id="PS50119"/>
    </source>
</evidence>
<gene>
    <name evidence="3" type="ORF">MGAL_10B043910</name>
</gene>
<keyword evidence="4" id="KW-1185">Reference proteome</keyword>
<keyword evidence="1" id="KW-0862">Zinc</keyword>
<dbReference type="SUPFAM" id="SSF57845">
    <property type="entry name" value="B-box zinc-binding domain"/>
    <property type="match status" value="1"/>
</dbReference>
<dbReference type="CDD" id="cd19756">
    <property type="entry name" value="Bbox2"/>
    <property type="match status" value="1"/>
</dbReference>
<keyword evidence="1" id="KW-0863">Zinc-finger</keyword>
<evidence type="ECO:0000313" key="3">
    <source>
        <dbReference type="EMBL" id="VDI45806.1"/>
    </source>
</evidence>
<reference evidence="3" key="1">
    <citation type="submission" date="2018-11" db="EMBL/GenBank/DDBJ databases">
        <authorList>
            <person name="Alioto T."/>
            <person name="Alioto T."/>
        </authorList>
    </citation>
    <scope>NUCLEOTIDE SEQUENCE</scope>
</reference>
<protein>
    <recommendedName>
        <fullName evidence="2">B box-type domain-containing protein</fullName>
    </recommendedName>
</protein>
<dbReference type="InterPro" id="IPR000315">
    <property type="entry name" value="Znf_B-box"/>
</dbReference>
<dbReference type="Gene3D" id="3.30.160.60">
    <property type="entry name" value="Classic Zinc Finger"/>
    <property type="match status" value="1"/>
</dbReference>
<comment type="caution">
    <text evidence="3">The sequence shown here is derived from an EMBL/GenBank/DDBJ whole genome shotgun (WGS) entry which is preliminary data.</text>
</comment>
<sequence length="485" mass="54548">MDTESKRFCGICEVRQIILEANVWCSECGEGLCSECLEHHKISRSSKHHVAIPIKNYNKLPSSMAGIVNFCDKHHGRKYENYCPSHEQLCCPECISVDHKKCNGILLLQDVIKTAKTSALLDSIETNIKNIKSNIENIKEDRKQNLTIIHNQRQTFQEEINQVRTKVYSHLATLEQNIMKNMDATEAKIKRETDTLTAELSDKVKVADELEKNVLAIREYATDLQIAIPVSMVRSWFINSFVLEGIIVLNNDKMILADSYYRRLLVVNNNNNVDMSIDCKIAGYGPYGVTHVEKALVAVSTSRGIQIVNIETGTVVEKIPTTGECRGIAYNNGALICSVRSIGIQSIQLSNKNTESSITTLIKVEDRHDRLGITVHRNKIYATDFSKHAVSCYTLQGTNLWQFKNESILKCPIGIAVDNNSKVYIAAYKCVICLSFDGKNDKTFAASKDGFSDPTALHFDETRNNLIVANRGQPVFVYHVHDKLM</sequence>
<proteinExistence type="predicted"/>
<dbReference type="PANTHER" id="PTHR25462:SF296">
    <property type="entry name" value="MEIOTIC P26, ISOFORM F"/>
    <property type="match status" value="1"/>
</dbReference>
<evidence type="ECO:0000313" key="4">
    <source>
        <dbReference type="Proteomes" id="UP000596742"/>
    </source>
</evidence>
<dbReference type="AlphaFoldDB" id="A0A8B6FBY1"/>
<dbReference type="InterPro" id="IPR047153">
    <property type="entry name" value="TRIM45/56/19-like"/>
</dbReference>
<dbReference type="EMBL" id="UYJE01006409">
    <property type="protein sequence ID" value="VDI45806.1"/>
    <property type="molecule type" value="Genomic_DNA"/>
</dbReference>
<dbReference type="Gene3D" id="2.120.10.30">
    <property type="entry name" value="TolB, C-terminal domain"/>
    <property type="match status" value="1"/>
</dbReference>
<organism evidence="3 4">
    <name type="scientific">Mytilus galloprovincialis</name>
    <name type="common">Mediterranean mussel</name>
    <dbReference type="NCBI Taxonomy" id="29158"/>
    <lineage>
        <taxon>Eukaryota</taxon>
        <taxon>Metazoa</taxon>
        <taxon>Spiralia</taxon>
        <taxon>Lophotrochozoa</taxon>
        <taxon>Mollusca</taxon>
        <taxon>Bivalvia</taxon>
        <taxon>Autobranchia</taxon>
        <taxon>Pteriomorphia</taxon>
        <taxon>Mytilida</taxon>
        <taxon>Mytiloidea</taxon>
        <taxon>Mytilidae</taxon>
        <taxon>Mytilinae</taxon>
        <taxon>Mytilus</taxon>
    </lineage>
</organism>
<feature type="domain" description="B box-type" evidence="2">
    <location>
        <begin position="4"/>
        <end position="54"/>
    </location>
</feature>
<dbReference type="GO" id="GO:0061630">
    <property type="term" value="F:ubiquitin protein ligase activity"/>
    <property type="evidence" value="ECO:0007669"/>
    <property type="project" value="TreeGrafter"/>
</dbReference>
<dbReference type="PROSITE" id="PS50119">
    <property type="entry name" value="ZF_BBOX"/>
    <property type="match status" value="1"/>
</dbReference>
<dbReference type="GO" id="GO:0008270">
    <property type="term" value="F:zinc ion binding"/>
    <property type="evidence" value="ECO:0007669"/>
    <property type="project" value="UniProtKB-KW"/>
</dbReference>
<evidence type="ECO:0000256" key="1">
    <source>
        <dbReference type="PROSITE-ProRule" id="PRU00024"/>
    </source>
</evidence>
<dbReference type="InterPro" id="IPR011042">
    <property type="entry name" value="6-blade_b-propeller_TolB-like"/>
</dbReference>
<dbReference type="PANTHER" id="PTHR25462">
    <property type="entry name" value="BONUS, ISOFORM C-RELATED"/>
    <property type="match status" value="1"/>
</dbReference>
<dbReference type="SUPFAM" id="SSF101898">
    <property type="entry name" value="NHL repeat"/>
    <property type="match status" value="1"/>
</dbReference>
<accession>A0A8B6FBY1</accession>